<organism evidence="1 2">
    <name type="scientific">Paramuricea clavata</name>
    <name type="common">Red gorgonian</name>
    <name type="synonym">Violescent sea-whip</name>
    <dbReference type="NCBI Taxonomy" id="317549"/>
    <lineage>
        <taxon>Eukaryota</taxon>
        <taxon>Metazoa</taxon>
        <taxon>Cnidaria</taxon>
        <taxon>Anthozoa</taxon>
        <taxon>Octocorallia</taxon>
        <taxon>Malacalcyonacea</taxon>
        <taxon>Plexauridae</taxon>
        <taxon>Paramuricea</taxon>
    </lineage>
</organism>
<evidence type="ECO:0000313" key="1">
    <source>
        <dbReference type="EMBL" id="CAB3979994.1"/>
    </source>
</evidence>
<proteinExistence type="predicted"/>
<protein>
    <submittedName>
        <fullName evidence="1">Uncharacterized protein</fullName>
    </submittedName>
</protein>
<sequence length="219" mass="25366">MQVAGDQDGILDKVFSSFKDDSFVKQFLGRVALFHQIFCHGKMYAIAKETAKESNLPFRVTNAYAPQRFMSSSYLSLKRLEISYEAYVETFLDHHNEEEMRYKLCGNDFVFDLCGILDLLRPIIELMLMAQLQWCPGWKFPSYIGLAIAQLELFPPEILKRVPDKKASARLNRHAKDIRNNRFKSVELEPGWIIVGCEGNGEFVWEAREIKDCQKDLKT</sequence>
<dbReference type="AlphaFoldDB" id="A0A6S7FJU7"/>
<dbReference type="Proteomes" id="UP001152795">
    <property type="component" value="Unassembled WGS sequence"/>
</dbReference>
<gene>
    <name evidence="1" type="ORF">PACLA_8A087389</name>
</gene>
<accession>A0A6S7FJU7</accession>
<keyword evidence="2" id="KW-1185">Reference proteome</keyword>
<comment type="caution">
    <text evidence="1">The sequence shown here is derived from an EMBL/GenBank/DDBJ whole genome shotgun (WGS) entry which is preliminary data.</text>
</comment>
<dbReference type="EMBL" id="CACRXK020000248">
    <property type="protein sequence ID" value="CAB3979994.1"/>
    <property type="molecule type" value="Genomic_DNA"/>
</dbReference>
<reference evidence="1" key="1">
    <citation type="submission" date="2020-04" db="EMBL/GenBank/DDBJ databases">
        <authorList>
            <person name="Alioto T."/>
            <person name="Alioto T."/>
            <person name="Gomez Garrido J."/>
        </authorList>
    </citation>
    <scope>NUCLEOTIDE SEQUENCE</scope>
    <source>
        <strain evidence="1">A484AB</strain>
    </source>
</reference>
<name>A0A6S7FJU7_PARCT</name>
<evidence type="ECO:0000313" key="2">
    <source>
        <dbReference type="Proteomes" id="UP001152795"/>
    </source>
</evidence>